<sequence>MGYRGYEFTWDNNRIRTTNVQERLNKALASPKWSDWFPNSRFTHLLSPISDHLPILIEMGRQKPAQGRKKRQHRFEEKWLMDPECEYMVRNLRDQNTAQGGPMYRLTEKLKHCQMVHWSKQKFGGVQGQVKARLDTIEALNTTIEMGNT</sequence>
<proteinExistence type="predicted"/>
<dbReference type="EMBL" id="CM056810">
    <property type="protein sequence ID" value="KAJ8644197.1"/>
    <property type="molecule type" value="Genomic_DNA"/>
</dbReference>
<dbReference type="Proteomes" id="UP001234297">
    <property type="component" value="Chromosome 2"/>
</dbReference>
<protein>
    <submittedName>
        <fullName evidence="1">Uncharacterized protein</fullName>
    </submittedName>
</protein>
<gene>
    <name evidence="1" type="ORF">MRB53_005945</name>
</gene>
<evidence type="ECO:0000313" key="2">
    <source>
        <dbReference type="Proteomes" id="UP001234297"/>
    </source>
</evidence>
<accession>A0ACC2MES6</accession>
<organism evidence="1 2">
    <name type="scientific">Persea americana</name>
    <name type="common">Avocado</name>
    <dbReference type="NCBI Taxonomy" id="3435"/>
    <lineage>
        <taxon>Eukaryota</taxon>
        <taxon>Viridiplantae</taxon>
        <taxon>Streptophyta</taxon>
        <taxon>Embryophyta</taxon>
        <taxon>Tracheophyta</taxon>
        <taxon>Spermatophyta</taxon>
        <taxon>Magnoliopsida</taxon>
        <taxon>Magnoliidae</taxon>
        <taxon>Laurales</taxon>
        <taxon>Lauraceae</taxon>
        <taxon>Persea</taxon>
    </lineage>
</organism>
<keyword evidence="2" id="KW-1185">Reference proteome</keyword>
<evidence type="ECO:0000313" key="1">
    <source>
        <dbReference type="EMBL" id="KAJ8644197.1"/>
    </source>
</evidence>
<reference evidence="1 2" key="1">
    <citation type="journal article" date="2022" name="Hortic Res">
        <title>A haplotype resolved chromosomal level avocado genome allows analysis of novel avocado genes.</title>
        <authorList>
            <person name="Nath O."/>
            <person name="Fletcher S.J."/>
            <person name="Hayward A."/>
            <person name="Shaw L.M."/>
            <person name="Masouleh A.K."/>
            <person name="Furtado A."/>
            <person name="Henry R.J."/>
            <person name="Mitter N."/>
        </authorList>
    </citation>
    <scope>NUCLEOTIDE SEQUENCE [LARGE SCALE GENOMIC DNA]</scope>
    <source>
        <strain evidence="2">cv. Hass</strain>
    </source>
</reference>
<name>A0ACC2MES6_PERAE</name>
<comment type="caution">
    <text evidence="1">The sequence shown here is derived from an EMBL/GenBank/DDBJ whole genome shotgun (WGS) entry which is preliminary data.</text>
</comment>